<protein>
    <submittedName>
        <fullName evidence="1">Uncharacterized protein</fullName>
    </submittedName>
</protein>
<evidence type="ECO:0000313" key="1">
    <source>
        <dbReference type="EMBL" id="KHN35300.1"/>
    </source>
</evidence>
<dbReference type="Proteomes" id="UP000053555">
    <property type="component" value="Unassembled WGS sequence"/>
</dbReference>
<dbReference type="AlphaFoldDB" id="A0A0B2RQG3"/>
<gene>
    <name evidence="1" type="ORF">glysoja_039647</name>
</gene>
<proteinExistence type="predicted"/>
<dbReference type="EMBL" id="KN648498">
    <property type="protein sequence ID" value="KHN35300.1"/>
    <property type="molecule type" value="Genomic_DNA"/>
</dbReference>
<sequence length="50" mass="5819">MKTCTEEMETSTMFLKGRTNNESQLKQMLQQLVKNQLVKQELDGSLEDKL</sequence>
<organism evidence="1">
    <name type="scientific">Glycine soja</name>
    <name type="common">Wild soybean</name>
    <dbReference type="NCBI Taxonomy" id="3848"/>
    <lineage>
        <taxon>Eukaryota</taxon>
        <taxon>Viridiplantae</taxon>
        <taxon>Streptophyta</taxon>
        <taxon>Embryophyta</taxon>
        <taxon>Tracheophyta</taxon>
        <taxon>Spermatophyta</taxon>
        <taxon>Magnoliopsida</taxon>
        <taxon>eudicotyledons</taxon>
        <taxon>Gunneridae</taxon>
        <taxon>Pentapetalae</taxon>
        <taxon>rosids</taxon>
        <taxon>fabids</taxon>
        <taxon>Fabales</taxon>
        <taxon>Fabaceae</taxon>
        <taxon>Papilionoideae</taxon>
        <taxon>50 kb inversion clade</taxon>
        <taxon>NPAAA clade</taxon>
        <taxon>indigoferoid/millettioid clade</taxon>
        <taxon>Phaseoleae</taxon>
        <taxon>Glycine</taxon>
        <taxon>Glycine subgen. Soja</taxon>
    </lineage>
</organism>
<accession>A0A0B2RQG3</accession>
<name>A0A0B2RQG3_GLYSO</name>
<reference evidence="1" key="1">
    <citation type="submission" date="2014-07" db="EMBL/GenBank/DDBJ databases">
        <title>Identification of a novel salt tolerance gene in wild soybean by whole-genome sequencing.</title>
        <authorList>
            <person name="Lam H.-M."/>
            <person name="Qi X."/>
            <person name="Li M.-W."/>
            <person name="Liu X."/>
            <person name="Xie M."/>
            <person name="Ni M."/>
            <person name="Xu X."/>
        </authorList>
    </citation>
    <scope>NUCLEOTIDE SEQUENCE [LARGE SCALE GENOMIC DNA]</scope>
    <source>
        <tissue evidence="1">Root</tissue>
    </source>
</reference>